<evidence type="ECO:0000259" key="1">
    <source>
        <dbReference type="PROSITE" id="PS50878"/>
    </source>
</evidence>
<dbReference type="GO" id="GO:0071897">
    <property type="term" value="P:DNA biosynthetic process"/>
    <property type="evidence" value="ECO:0007669"/>
    <property type="project" value="UniProtKB-ARBA"/>
</dbReference>
<dbReference type="Proteomes" id="UP000466442">
    <property type="component" value="Unassembled WGS sequence"/>
</dbReference>
<dbReference type="EMBL" id="WIXP02000002">
    <property type="protein sequence ID" value="KAF6214373.1"/>
    <property type="molecule type" value="Genomic_DNA"/>
</dbReference>
<evidence type="ECO:0000313" key="3">
    <source>
        <dbReference type="Proteomes" id="UP000466442"/>
    </source>
</evidence>
<dbReference type="PANTHER" id="PTHR47027">
    <property type="entry name" value="REVERSE TRANSCRIPTASE DOMAIN-CONTAINING PROTEIN"/>
    <property type="match status" value="1"/>
</dbReference>
<dbReference type="PROSITE" id="PS50878">
    <property type="entry name" value="RT_POL"/>
    <property type="match status" value="1"/>
</dbReference>
<dbReference type="InterPro" id="IPR036691">
    <property type="entry name" value="Endo/exonu/phosph_ase_sf"/>
</dbReference>
<name>A0A8S9XZM7_APOLU</name>
<protein>
    <recommendedName>
        <fullName evidence="1">Reverse transcriptase domain-containing protein</fullName>
    </recommendedName>
</protein>
<gene>
    <name evidence="2" type="ORF">GE061_009113</name>
</gene>
<dbReference type="PANTHER" id="PTHR47027:SF20">
    <property type="entry name" value="REVERSE TRANSCRIPTASE-LIKE PROTEIN WITH RNA-DIRECTED DNA POLYMERASE DOMAIN"/>
    <property type="match status" value="1"/>
</dbReference>
<dbReference type="SUPFAM" id="SSF56672">
    <property type="entry name" value="DNA/RNA polymerases"/>
    <property type="match status" value="1"/>
</dbReference>
<feature type="domain" description="Reverse transcriptase" evidence="1">
    <location>
        <begin position="456"/>
        <end position="732"/>
    </location>
</feature>
<reference evidence="2" key="1">
    <citation type="journal article" date="2021" name="Mol. Ecol. Resour.">
        <title>Apolygus lucorum genome provides insights into omnivorousness and mesophyll feeding.</title>
        <authorList>
            <person name="Liu Y."/>
            <person name="Liu H."/>
            <person name="Wang H."/>
            <person name="Huang T."/>
            <person name="Liu B."/>
            <person name="Yang B."/>
            <person name="Yin L."/>
            <person name="Li B."/>
            <person name="Zhang Y."/>
            <person name="Zhang S."/>
            <person name="Jiang F."/>
            <person name="Zhang X."/>
            <person name="Ren Y."/>
            <person name="Wang B."/>
            <person name="Wang S."/>
            <person name="Lu Y."/>
            <person name="Wu K."/>
            <person name="Fan W."/>
            <person name="Wang G."/>
        </authorList>
    </citation>
    <scope>NUCLEOTIDE SEQUENCE</scope>
    <source>
        <strain evidence="2">12Hb</strain>
    </source>
</reference>
<keyword evidence="3" id="KW-1185">Reference proteome</keyword>
<dbReference type="CDD" id="cd01650">
    <property type="entry name" value="RT_nLTR_like"/>
    <property type="match status" value="1"/>
</dbReference>
<dbReference type="SUPFAM" id="SSF56219">
    <property type="entry name" value="DNase I-like"/>
    <property type="match status" value="1"/>
</dbReference>
<comment type="caution">
    <text evidence="2">The sequence shown here is derived from an EMBL/GenBank/DDBJ whole genome shotgun (WGS) entry which is preliminary data.</text>
</comment>
<dbReference type="Gene3D" id="3.60.10.10">
    <property type="entry name" value="Endonuclease/exonuclease/phosphatase"/>
    <property type="match status" value="1"/>
</dbReference>
<dbReference type="AlphaFoldDB" id="A0A8S9XZM7"/>
<sequence>MGSNDRAEANQLNSDKLDQILAKLDKLDTLEAKIDHVSSTLREDLGKMEHRLDAQSARIVSLERQGFTEERNVEFREYLQLLEEQYVGLRIIIGGDWNSRIGELNSGLEELYEGTNLMDSRCSRDKTVNSLGERLVDTMEYFGMYVINGRSCHDSHGEFTSFSHNGMSVIDQVWVNTLTLEVVSHFRISPFSAASDHEPCLLELALEGDIPSPVPFSVFLQPKFKWVSQTRKAYQEALSGKILSSGNVWGDPSMAYEEWKIIIRDCAKALGMYFPAKWKNLSIPCHNYWFNSDCATKRYEMRRAHRKLKRNYCSELLTDYVTRRRQYKRFIKQRKKEHFNLLRQSLSNCKDSGSFWNAFRLFRGKNKRCGQLTIEQVESFYDQLLEPFLIAGDDDNGMLMGTFDPELDSPISPEELNTAVCRCKDEKAPGEDLIPYEFFKNLPEEGIKCLCHIFNAVLESGTTPLAWSRIKVTLLFKKGDTADPANYRGISLINSMTKILTQILNNRLSAFGESRLLIPENQNGFRKARGTADSIFTLASVVSIATRHPGRKLFTAFIDFRRAFDSVSHVLLWRKLGELGVSARFLRVIRSLYDNASFSVLIGDKSTKQYPISEGILQGDILSPLLFALFISDFDKFLVQNDIRGVSINSLTEITSLFYADDLALLADSYAGMRRLLRVLHLYCEQNELTVNSSKSKVIVFQRKSRPKSYEFPCGNANLEVVSSFCFLGVRFSRSGLFSDHAKLAIQKGVAAYKAIWSVVFRSGVNSPASWKTLFGSAIASTALYSCETWGFYRMDALERIQVRAFKALLGLAWSTPDCLVRTELGLAPMELSVARSMFDWWAKLMAMDAQRLPRICFDRLVELAHHASDHRYNWVLQLQTLFEKASCGSCMGPVGGKLKELRTQFLTNIEKALREKDVESANQSRYNHLPCNPNALTGQCSGYLDVELPFSVKRSLAQVRTIGDRMGRLTLDRLTSSFSNARLCQVCNLGSPDTLCHLVGECAVFRVERGRFLGETTLTMEETRTICSLASPSKLLGFLRSVLRIRMCALSDGSTF</sequence>
<evidence type="ECO:0000313" key="2">
    <source>
        <dbReference type="EMBL" id="KAF6214373.1"/>
    </source>
</evidence>
<proteinExistence type="predicted"/>
<dbReference type="Pfam" id="PF00078">
    <property type="entry name" value="RVT_1"/>
    <property type="match status" value="1"/>
</dbReference>
<dbReference type="InterPro" id="IPR043502">
    <property type="entry name" value="DNA/RNA_pol_sf"/>
</dbReference>
<dbReference type="OrthoDB" id="6630248at2759"/>
<dbReference type="InterPro" id="IPR000477">
    <property type="entry name" value="RT_dom"/>
</dbReference>
<organism evidence="2 3">
    <name type="scientific">Apolygus lucorum</name>
    <name type="common">Small green plant bug</name>
    <name type="synonym">Lygocoris lucorum</name>
    <dbReference type="NCBI Taxonomy" id="248454"/>
    <lineage>
        <taxon>Eukaryota</taxon>
        <taxon>Metazoa</taxon>
        <taxon>Ecdysozoa</taxon>
        <taxon>Arthropoda</taxon>
        <taxon>Hexapoda</taxon>
        <taxon>Insecta</taxon>
        <taxon>Pterygota</taxon>
        <taxon>Neoptera</taxon>
        <taxon>Paraneoptera</taxon>
        <taxon>Hemiptera</taxon>
        <taxon>Heteroptera</taxon>
        <taxon>Panheteroptera</taxon>
        <taxon>Cimicomorpha</taxon>
        <taxon>Miridae</taxon>
        <taxon>Mirini</taxon>
        <taxon>Apolygus</taxon>
    </lineage>
</organism>
<accession>A0A8S9XZM7</accession>